<organism evidence="4 5">
    <name type="scientific">Viridibacterium curvum</name>
    <dbReference type="NCBI Taxonomy" id="1101404"/>
    <lineage>
        <taxon>Bacteria</taxon>
        <taxon>Pseudomonadati</taxon>
        <taxon>Pseudomonadota</taxon>
        <taxon>Betaproteobacteria</taxon>
        <taxon>Rhodocyclales</taxon>
        <taxon>Rhodocyclaceae</taxon>
        <taxon>Viridibacterium</taxon>
    </lineage>
</organism>
<evidence type="ECO:0000313" key="4">
    <source>
        <dbReference type="EMBL" id="GAA5158350.1"/>
    </source>
</evidence>
<dbReference type="Gene3D" id="3.20.20.140">
    <property type="entry name" value="Metal-dependent hydrolases"/>
    <property type="match status" value="1"/>
</dbReference>
<reference evidence="5" key="1">
    <citation type="journal article" date="2019" name="Int. J. Syst. Evol. Microbiol.">
        <title>The Global Catalogue of Microorganisms (GCM) 10K type strain sequencing project: providing services to taxonomists for standard genome sequencing and annotation.</title>
        <authorList>
            <consortium name="The Broad Institute Genomics Platform"/>
            <consortium name="The Broad Institute Genome Sequencing Center for Infectious Disease"/>
            <person name="Wu L."/>
            <person name="Ma J."/>
        </authorList>
    </citation>
    <scope>NUCLEOTIDE SEQUENCE [LARGE SCALE GENOMIC DNA]</scope>
    <source>
        <strain evidence="5">JCM 18715</strain>
    </source>
</reference>
<dbReference type="InterPro" id="IPR032466">
    <property type="entry name" value="Metal_Hydrolase"/>
</dbReference>
<gene>
    <name evidence="4" type="ORF">GCM10025770_02730</name>
</gene>
<sequence>MSSIVIRNARVLCLDTADREWPCADIVITGNRIATIGPDAGLPHLAGAARVIDAEGLLAMPGLINAHFHSPGNLMKGSLDGLPLELFMLHEVPPLASGGDSDRLIYVRTALGALEMVQRGITAVHDDAYHVPIASEGSIDAIMQAYADVGIRATVAIDQPNVVEYEKYPFLAELLTPEQRAAMDAAPRQSSLELLSLYAHLIEKWHGKAEGRLRAAVSCSAPQRVTVDYFEGLSALSRQHDLPFNIHILETKLQRVLGEDKYGRSLVRYVHDLGLLDARMMIIHAIWIDSEDIALIAAAGASVAHNPVCNLRLGSGAMPWRQLRNAGVPLCIGTDEMNTDDTTNLWLAGKTAALLQNIAEPDYLDWPKAPEILHAMTHGGARAMRYGDELGQLRVGALADLTLLDLDTHAFTPLNDLHRQLVFCEDGSSVRATIVNGAVVCEGGVATQVNAKALRAEARALMADYSTTLAHASGEAAQLAPAYREMFLRASQRDVGLKRRIDH</sequence>
<comment type="caution">
    <text evidence="4">The sequence shown here is derived from an EMBL/GenBank/DDBJ whole genome shotgun (WGS) entry which is preliminary data.</text>
</comment>
<protein>
    <submittedName>
        <fullName evidence="4">Amidohydrolase family protein</fullName>
    </submittedName>
</protein>
<proteinExistence type="inferred from homology"/>
<accession>A0ABP9QBU5</accession>
<dbReference type="Gene3D" id="2.30.40.10">
    <property type="entry name" value="Urease, subunit C, domain 1"/>
    <property type="match status" value="1"/>
</dbReference>
<dbReference type="SUPFAM" id="SSF51556">
    <property type="entry name" value="Metallo-dependent hydrolases"/>
    <property type="match status" value="1"/>
</dbReference>
<dbReference type="Pfam" id="PF01979">
    <property type="entry name" value="Amidohydro_1"/>
    <property type="match status" value="1"/>
</dbReference>
<name>A0ABP9QBU5_9RHOO</name>
<dbReference type="PANTHER" id="PTHR43794:SF11">
    <property type="entry name" value="AMIDOHYDROLASE-RELATED DOMAIN-CONTAINING PROTEIN"/>
    <property type="match status" value="1"/>
</dbReference>
<dbReference type="RefSeq" id="WP_345531031.1">
    <property type="nucleotide sequence ID" value="NZ_BAABLD010000002.1"/>
</dbReference>
<evidence type="ECO:0000313" key="5">
    <source>
        <dbReference type="Proteomes" id="UP001500547"/>
    </source>
</evidence>
<dbReference type="Proteomes" id="UP001500547">
    <property type="component" value="Unassembled WGS sequence"/>
</dbReference>
<dbReference type="EMBL" id="BAABLD010000002">
    <property type="protein sequence ID" value="GAA5158350.1"/>
    <property type="molecule type" value="Genomic_DNA"/>
</dbReference>
<evidence type="ECO:0000259" key="3">
    <source>
        <dbReference type="Pfam" id="PF01979"/>
    </source>
</evidence>
<comment type="similarity">
    <text evidence="1">Belongs to the metallo-dependent hydrolases superfamily. ATZ/TRZ family.</text>
</comment>
<dbReference type="InterPro" id="IPR050287">
    <property type="entry name" value="MTA/SAH_deaminase"/>
</dbReference>
<dbReference type="InterPro" id="IPR006680">
    <property type="entry name" value="Amidohydro-rel"/>
</dbReference>
<keyword evidence="2" id="KW-0378">Hydrolase</keyword>
<evidence type="ECO:0000256" key="2">
    <source>
        <dbReference type="ARBA" id="ARBA00022801"/>
    </source>
</evidence>
<dbReference type="PANTHER" id="PTHR43794">
    <property type="entry name" value="AMINOHYDROLASE SSNA-RELATED"/>
    <property type="match status" value="1"/>
</dbReference>
<dbReference type="SUPFAM" id="SSF51338">
    <property type="entry name" value="Composite domain of metallo-dependent hydrolases"/>
    <property type="match status" value="1"/>
</dbReference>
<feature type="domain" description="Amidohydrolase-related" evidence="3">
    <location>
        <begin position="59"/>
        <end position="440"/>
    </location>
</feature>
<keyword evidence="5" id="KW-1185">Reference proteome</keyword>
<evidence type="ECO:0000256" key="1">
    <source>
        <dbReference type="ARBA" id="ARBA00006745"/>
    </source>
</evidence>
<dbReference type="InterPro" id="IPR011059">
    <property type="entry name" value="Metal-dep_hydrolase_composite"/>
</dbReference>